<dbReference type="Proteomes" id="UP001224775">
    <property type="component" value="Unassembled WGS sequence"/>
</dbReference>
<sequence>MIQHTRALLTPFCRVGGRVCNRGASSSPQKIIPNHLSFTWSIRCHSNNNQGSGVNGSADDIIDSAAATTQWKRNHYQRIEDKFNNKTSSTTDTQNLEPLNIDDYEDVQPMWKAMESRVTQRRSLTLEQLKRRGGVSGRRNIRKSEEDYWVKAGVYDDKEEKKD</sequence>
<dbReference type="EMBL" id="JATAAI010000001">
    <property type="protein sequence ID" value="KAK1749061.1"/>
    <property type="molecule type" value="Genomic_DNA"/>
</dbReference>
<name>A0AAD8YM00_9STRA</name>
<dbReference type="AlphaFoldDB" id="A0AAD8YM00"/>
<protein>
    <submittedName>
        <fullName evidence="1">Uncharacterized protein</fullName>
    </submittedName>
</protein>
<proteinExistence type="predicted"/>
<reference evidence="1" key="1">
    <citation type="submission" date="2023-06" db="EMBL/GenBank/DDBJ databases">
        <title>Survivors Of The Sea: Transcriptome response of Skeletonema marinoi to long-term dormancy.</title>
        <authorList>
            <person name="Pinder M.I.M."/>
            <person name="Kourtchenko O."/>
            <person name="Robertson E.K."/>
            <person name="Larsson T."/>
            <person name="Maumus F."/>
            <person name="Osuna-Cruz C.M."/>
            <person name="Vancaester E."/>
            <person name="Stenow R."/>
            <person name="Vandepoele K."/>
            <person name="Ploug H."/>
            <person name="Bruchert V."/>
            <person name="Godhe A."/>
            <person name="Topel M."/>
        </authorList>
    </citation>
    <scope>NUCLEOTIDE SEQUENCE</scope>
    <source>
        <strain evidence="1">R05AC</strain>
    </source>
</reference>
<accession>A0AAD8YM00</accession>
<evidence type="ECO:0000313" key="1">
    <source>
        <dbReference type="EMBL" id="KAK1749061.1"/>
    </source>
</evidence>
<keyword evidence="2" id="KW-1185">Reference proteome</keyword>
<organism evidence="1 2">
    <name type="scientific">Skeletonema marinoi</name>
    <dbReference type="NCBI Taxonomy" id="267567"/>
    <lineage>
        <taxon>Eukaryota</taxon>
        <taxon>Sar</taxon>
        <taxon>Stramenopiles</taxon>
        <taxon>Ochrophyta</taxon>
        <taxon>Bacillariophyta</taxon>
        <taxon>Coscinodiscophyceae</taxon>
        <taxon>Thalassiosirophycidae</taxon>
        <taxon>Thalassiosirales</taxon>
        <taxon>Skeletonemataceae</taxon>
        <taxon>Skeletonema</taxon>
        <taxon>Skeletonema marinoi-dohrnii complex</taxon>
    </lineage>
</organism>
<comment type="caution">
    <text evidence="1">The sequence shown here is derived from an EMBL/GenBank/DDBJ whole genome shotgun (WGS) entry which is preliminary data.</text>
</comment>
<evidence type="ECO:0000313" key="2">
    <source>
        <dbReference type="Proteomes" id="UP001224775"/>
    </source>
</evidence>
<gene>
    <name evidence="1" type="ORF">QTG54_001000</name>
</gene>